<evidence type="ECO:0000256" key="1">
    <source>
        <dbReference type="ARBA" id="ARBA00000085"/>
    </source>
</evidence>
<dbReference type="SUPFAM" id="SSF55781">
    <property type="entry name" value="GAF domain-like"/>
    <property type="match status" value="1"/>
</dbReference>
<evidence type="ECO:0000256" key="5">
    <source>
        <dbReference type="ARBA" id="ARBA00022741"/>
    </source>
</evidence>
<evidence type="ECO:0000313" key="12">
    <source>
        <dbReference type="Proteomes" id="UP000028839"/>
    </source>
</evidence>
<evidence type="ECO:0000313" key="11">
    <source>
        <dbReference type="EMBL" id="KFI19581.1"/>
    </source>
</evidence>
<comment type="catalytic activity">
    <reaction evidence="1">
        <text>ATP + protein L-histidine = ADP + protein N-phospho-L-histidine.</text>
        <dbReference type="EC" id="2.7.13.3"/>
    </reaction>
</comment>
<dbReference type="Pfam" id="PF07568">
    <property type="entry name" value="HisKA_2"/>
    <property type="match status" value="1"/>
</dbReference>
<dbReference type="HOGENOM" id="CLU_515639_0_0_6"/>
<keyword evidence="5" id="KW-0547">Nucleotide-binding</keyword>
<dbReference type="Gene3D" id="3.30.450.40">
    <property type="match status" value="1"/>
</dbReference>
<feature type="domain" description="PAS" evidence="9">
    <location>
        <begin position="191"/>
        <end position="266"/>
    </location>
</feature>
<dbReference type="SUPFAM" id="SSF55874">
    <property type="entry name" value="ATPase domain of HSP90 chaperone/DNA topoisomerase II/histidine kinase"/>
    <property type="match status" value="1"/>
</dbReference>
<evidence type="ECO:0000256" key="4">
    <source>
        <dbReference type="ARBA" id="ARBA00022679"/>
    </source>
</evidence>
<keyword evidence="7" id="KW-0067">ATP-binding</keyword>
<evidence type="ECO:0000256" key="3">
    <source>
        <dbReference type="ARBA" id="ARBA00022553"/>
    </source>
</evidence>
<dbReference type="Gene3D" id="3.30.450.20">
    <property type="entry name" value="PAS domain"/>
    <property type="match status" value="1"/>
</dbReference>
<dbReference type="PANTHER" id="PTHR41523:SF8">
    <property type="entry name" value="ETHYLENE RESPONSE SENSOR PROTEIN"/>
    <property type="match status" value="1"/>
</dbReference>
<dbReference type="GO" id="GO:0004673">
    <property type="term" value="F:protein histidine kinase activity"/>
    <property type="evidence" value="ECO:0007669"/>
    <property type="project" value="UniProtKB-EC"/>
</dbReference>
<dbReference type="InterPro" id="IPR011495">
    <property type="entry name" value="Sig_transdc_His_kin_sub2_dim/P"/>
</dbReference>
<keyword evidence="3" id="KW-0597">Phosphoprotein</keyword>
<dbReference type="SUPFAM" id="SSF55785">
    <property type="entry name" value="PYP-like sensor domain (PAS domain)"/>
    <property type="match status" value="1"/>
</dbReference>
<organism evidence="11 12">
    <name type="scientific">Nitrosococcus oceani C-27</name>
    <dbReference type="NCBI Taxonomy" id="314279"/>
    <lineage>
        <taxon>Bacteria</taxon>
        <taxon>Pseudomonadati</taxon>
        <taxon>Pseudomonadota</taxon>
        <taxon>Gammaproteobacteria</taxon>
        <taxon>Chromatiales</taxon>
        <taxon>Chromatiaceae</taxon>
        <taxon>Nitrosococcus</taxon>
    </lineage>
</organism>
<protein>
    <recommendedName>
        <fullName evidence="2">histidine kinase</fullName>
        <ecNumber evidence="2">2.7.13.3</ecNumber>
    </recommendedName>
</protein>
<feature type="domain" description="PAC" evidence="10">
    <location>
        <begin position="272"/>
        <end position="324"/>
    </location>
</feature>
<accession>A0A0E2Z2Y3</accession>
<evidence type="ECO:0000256" key="8">
    <source>
        <dbReference type="ARBA" id="ARBA00023026"/>
    </source>
</evidence>
<dbReference type="InterPro" id="IPR000014">
    <property type="entry name" value="PAS"/>
</dbReference>
<evidence type="ECO:0000259" key="10">
    <source>
        <dbReference type="PROSITE" id="PS50113"/>
    </source>
</evidence>
<dbReference type="Gene3D" id="3.30.565.10">
    <property type="entry name" value="Histidine kinase-like ATPase, C-terminal domain"/>
    <property type="match status" value="1"/>
</dbReference>
<gene>
    <name evidence="11" type="ORF">IB75_07855</name>
</gene>
<comment type="caution">
    <text evidence="11">The sequence shown here is derived from an EMBL/GenBank/DDBJ whole genome shotgun (WGS) entry which is preliminary data.</text>
</comment>
<evidence type="ECO:0000256" key="7">
    <source>
        <dbReference type="ARBA" id="ARBA00022840"/>
    </source>
</evidence>
<evidence type="ECO:0000256" key="2">
    <source>
        <dbReference type="ARBA" id="ARBA00012438"/>
    </source>
</evidence>
<dbReference type="PROSITE" id="PS50112">
    <property type="entry name" value="PAS"/>
    <property type="match status" value="1"/>
</dbReference>
<keyword evidence="4" id="KW-0808">Transferase</keyword>
<evidence type="ECO:0000256" key="6">
    <source>
        <dbReference type="ARBA" id="ARBA00022777"/>
    </source>
</evidence>
<keyword evidence="6" id="KW-0418">Kinase</keyword>
<dbReference type="SMART" id="SM00091">
    <property type="entry name" value="PAS"/>
    <property type="match status" value="1"/>
</dbReference>
<dbReference type="PROSITE" id="PS50113">
    <property type="entry name" value="PAC"/>
    <property type="match status" value="1"/>
</dbReference>
<evidence type="ECO:0000259" key="9">
    <source>
        <dbReference type="PROSITE" id="PS50112"/>
    </source>
</evidence>
<dbReference type="InterPro" id="IPR000700">
    <property type="entry name" value="PAS-assoc_C"/>
</dbReference>
<reference evidence="11 12" key="1">
    <citation type="submission" date="2014-07" db="EMBL/GenBank/DDBJ databases">
        <title>Comparative analysis of Nitrosococcus oceani genome inventories of strains from Pacific and Atlantic gyres.</title>
        <authorList>
            <person name="Lim C.K."/>
            <person name="Wang L."/>
            <person name="Sayavedra-Soto L.A."/>
            <person name="Klotz M.G."/>
        </authorList>
    </citation>
    <scope>NUCLEOTIDE SEQUENCE [LARGE SCALE GENOMIC DNA]</scope>
    <source>
        <strain evidence="11 12">C-27</strain>
    </source>
</reference>
<dbReference type="NCBIfam" id="TIGR00229">
    <property type="entry name" value="sensory_box"/>
    <property type="match status" value="1"/>
</dbReference>
<dbReference type="CDD" id="cd00130">
    <property type="entry name" value="PAS"/>
    <property type="match status" value="1"/>
</dbReference>
<dbReference type="Proteomes" id="UP000028839">
    <property type="component" value="Unassembled WGS sequence"/>
</dbReference>
<dbReference type="AlphaFoldDB" id="A0A0E2Z2Y3"/>
<dbReference type="InterPro" id="IPR036890">
    <property type="entry name" value="HATPase_C_sf"/>
</dbReference>
<dbReference type="InterPro" id="IPR029016">
    <property type="entry name" value="GAF-like_dom_sf"/>
</dbReference>
<dbReference type="InterPro" id="IPR013655">
    <property type="entry name" value="PAS_fold_3"/>
</dbReference>
<sequence length="528" mass="59085">MSNSGVDQKRVKGKATLNLVADCAKEVCRSEGWVDGVTAVLERIGKEFSLGRAYVAEYLLTESSELQLFIHQEWPKCYGKLAIGSSKKKQVFLGRREVIHKWWQSLSQQKILPIKINNFPWEARLELGSAEGGTLLAILLVVEGKPWGLLGCYENSERCWNKQEIIALQLVGKILSASIERGNKLRQRMERREKLAKLVEKIPEIFWALENNKLKLLYVSPAFERMWGCSQKELASNPVGFLKNTHPEERSCSEEGIFSSNFLQKQRESSIHEEQFRILTPDGKTRWINMRNSILIEGKESTGLMMGLATDVTEYKQQEMRWLSQRESLIGEVHHRIKNHLQGLMGLLEQHIHHAPELAQPIQSAISQIAAVSAIHGLQASNKGGQIKLAETVEAICQNTARLADCSIHLDVIQSAGLVIIVEQEAVPVALIVNELVLNACKHRNSNKGEIQVRVTMNAPRKSAELLIRNNKAHLHKEFDFNSGQGLGTGLGLVKSLLPPVGAMLTIKEREGGVEACFKLSLPVLRSA</sequence>
<dbReference type="EMBL" id="JPGN01000044">
    <property type="protein sequence ID" value="KFI19581.1"/>
    <property type="molecule type" value="Genomic_DNA"/>
</dbReference>
<dbReference type="OrthoDB" id="9808408at2"/>
<name>A0A0E2Z2Y3_9GAMM</name>
<dbReference type="InterPro" id="IPR035965">
    <property type="entry name" value="PAS-like_dom_sf"/>
</dbReference>
<dbReference type="GO" id="GO:0005524">
    <property type="term" value="F:ATP binding"/>
    <property type="evidence" value="ECO:0007669"/>
    <property type="project" value="UniProtKB-KW"/>
</dbReference>
<dbReference type="Pfam" id="PF08447">
    <property type="entry name" value="PAS_3"/>
    <property type="match status" value="1"/>
</dbReference>
<dbReference type="EC" id="2.7.13.3" evidence="2"/>
<proteinExistence type="predicted"/>
<keyword evidence="8" id="KW-0843">Virulence</keyword>
<dbReference type="PANTHER" id="PTHR41523">
    <property type="entry name" value="TWO-COMPONENT SYSTEM SENSOR PROTEIN"/>
    <property type="match status" value="1"/>
</dbReference>